<evidence type="ECO:0000313" key="2">
    <source>
        <dbReference type="EMBL" id="SMC44331.1"/>
    </source>
</evidence>
<dbReference type="Proteomes" id="UP000192330">
    <property type="component" value="Unassembled WGS sequence"/>
</dbReference>
<dbReference type="RefSeq" id="WP_084350037.1">
    <property type="nucleotide sequence ID" value="NZ_FWYD01000001.1"/>
</dbReference>
<dbReference type="PIRSF" id="PIRSF028101">
    <property type="entry name" value="UCP028101"/>
    <property type="match status" value="1"/>
</dbReference>
<keyword evidence="1" id="KW-0732">Signal</keyword>
<accession>A0A1W1Z853</accession>
<dbReference type="InterPro" id="IPR008311">
    <property type="entry name" value="UCP028101"/>
</dbReference>
<dbReference type="InterPro" id="IPR011044">
    <property type="entry name" value="Quino_amine_DH_bsu"/>
</dbReference>
<dbReference type="SUPFAM" id="SSF50969">
    <property type="entry name" value="YVTN repeat-like/Quinoprotein amine dehydrogenase"/>
    <property type="match status" value="1"/>
</dbReference>
<evidence type="ECO:0000256" key="1">
    <source>
        <dbReference type="SAM" id="SignalP"/>
    </source>
</evidence>
<feature type="signal peptide" evidence="1">
    <location>
        <begin position="1"/>
        <end position="23"/>
    </location>
</feature>
<dbReference type="EMBL" id="FWYD01000001">
    <property type="protein sequence ID" value="SMC44331.1"/>
    <property type="molecule type" value="Genomic_DNA"/>
</dbReference>
<dbReference type="AlphaFoldDB" id="A0A1W1Z853"/>
<feature type="chain" id="PRO_5012777352" description="DUF1513 domain-containing protein" evidence="1">
    <location>
        <begin position="24"/>
        <end position="356"/>
    </location>
</feature>
<dbReference type="Pfam" id="PF07433">
    <property type="entry name" value="DUF1513"/>
    <property type="match status" value="1"/>
</dbReference>
<dbReference type="OrthoDB" id="5624218at2"/>
<evidence type="ECO:0008006" key="4">
    <source>
        <dbReference type="Google" id="ProtNLM"/>
    </source>
</evidence>
<gene>
    <name evidence="2" type="ORF">SAMN06295998_101310</name>
</gene>
<reference evidence="2 3" key="1">
    <citation type="submission" date="2017-04" db="EMBL/GenBank/DDBJ databases">
        <authorList>
            <person name="Afonso C.L."/>
            <person name="Miller P.J."/>
            <person name="Scott M.A."/>
            <person name="Spackman E."/>
            <person name="Goraichik I."/>
            <person name="Dimitrov K.M."/>
            <person name="Suarez D.L."/>
            <person name="Swayne D.E."/>
        </authorList>
    </citation>
    <scope>NUCLEOTIDE SEQUENCE [LARGE SCALE GENOMIC DNA]</scope>
    <source>
        <strain evidence="2 3">CGMCC 1.12644</strain>
    </source>
</reference>
<organism evidence="2 3">
    <name type="scientific">Primorskyibacter flagellatus</name>
    <dbReference type="NCBI Taxonomy" id="1387277"/>
    <lineage>
        <taxon>Bacteria</taxon>
        <taxon>Pseudomonadati</taxon>
        <taxon>Pseudomonadota</taxon>
        <taxon>Alphaproteobacteria</taxon>
        <taxon>Rhodobacterales</taxon>
        <taxon>Roseobacteraceae</taxon>
        <taxon>Primorskyibacter</taxon>
    </lineage>
</organism>
<evidence type="ECO:0000313" key="3">
    <source>
        <dbReference type="Proteomes" id="UP000192330"/>
    </source>
</evidence>
<keyword evidence="3" id="KW-1185">Reference proteome</keyword>
<proteinExistence type="predicted"/>
<sequence length="356" mass="37690">MIARRAFLGSLLAAASAPRLSWADVGSPAWLGAARDADGAYVLLGLARDGTERFRIALPTRGHAAAAHPTAPEAVAFARRPGTFALVINCLTGEVEHRLQSPAGRHFYGHGAFIAGGDILCTTENQIDTGAGRIGLWSRKRGYARIGEIVSHGIGPHEILSTVDDVLVVANGGIRTHPDRGRDKLNIPQMRPSLAYIAPDGALLEEVVLDPGLHMNSIRHLAQAPDRTVGFAMQWQGESSDPVPLLGLHERGKEPRLLSADLGEQLVMQGYAGSVAFSRDGTDVAITSPRGGRIHRFDVATGAVQSLARADVCGIAAGPDGMVATDGLGGMMRLGTRPEPIARFEGLSWDNHLIAL</sequence>
<dbReference type="STRING" id="1387277.SAMN06295998_101310"/>
<protein>
    <recommendedName>
        <fullName evidence="4">DUF1513 domain-containing protein</fullName>
    </recommendedName>
</protein>
<name>A0A1W1Z853_9RHOB</name>